<keyword evidence="2 10" id="KW-0723">Serine/threonine-protein kinase</keyword>
<keyword evidence="8" id="KW-0812">Transmembrane</keyword>
<dbReference type="Proteomes" id="UP000316806">
    <property type="component" value="Chromosome"/>
</dbReference>
<keyword evidence="8" id="KW-0472">Membrane</keyword>
<dbReference type="AlphaFoldDB" id="A0A516R6V5"/>
<evidence type="ECO:0000256" key="6">
    <source>
        <dbReference type="ARBA" id="ARBA00022840"/>
    </source>
</evidence>
<dbReference type="GO" id="GO:0004674">
    <property type="term" value="F:protein serine/threonine kinase activity"/>
    <property type="evidence" value="ECO:0007669"/>
    <property type="project" value="UniProtKB-KW"/>
</dbReference>
<evidence type="ECO:0000256" key="7">
    <source>
        <dbReference type="SAM" id="MobiDB-lite"/>
    </source>
</evidence>
<evidence type="ECO:0000256" key="4">
    <source>
        <dbReference type="ARBA" id="ARBA00022741"/>
    </source>
</evidence>
<dbReference type="PROSITE" id="PS50011">
    <property type="entry name" value="PROTEIN_KINASE_DOM"/>
    <property type="match status" value="1"/>
</dbReference>
<dbReference type="PANTHER" id="PTHR43289">
    <property type="entry name" value="MITOGEN-ACTIVATED PROTEIN KINASE KINASE KINASE 20-RELATED"/>
    <property type="match status" value="1"/>
</dbReference>
<evidence type="ECO:0000259" key="9">
    <source>
        <dbReference type="PROSITE" id="PS50011"/>
    </source>
</evidence>
<keyword evidence="5 10" id="KW-0418">Kinase</keyword>
<evidence type="ECO:0000256" key="5">
    <source>
        <dbReference type="ARBA" id="ARBA00022777"/>
    </source>
</evidence>
<dbReference type="InterPro" id="IPR008271">
    <property type="entry name" value="Ser/Thr_kinase_AS"/>
</dbReference>
<dbReference type="RefSeq" id="WP_144003288.1">
    <property type="nucleotide sequence ID" value="NZ_CP040916.1"/>
</dbReference>
<dbReference type="InterPro" id="IPR000719">
    <property type="entry name" value="Prot_kinase_dom"/>
</dbReference>
<dbReference type="Gene3D" id="1.10.510.10">
    <property type="entry name" value="Transferase(Phosphotransferase) domain 1"/>
    <property type="match status" value="1"/>
</dbReference>
<reference evidence="10 11" key="1">
    <citation type="journal article" date="2019" name="J. Ind. Microbiol. Biotechnol.">
        <title>The complete genomic sequence of Streptomyces spectabilis NRRL-2792 and identification of secondary metabolite biosynthetic gene clusters.</title>
        <authorList>
            <person name="Sinha A."/>
            <person name="Phillips-Salemka S."/>
            <person name="Niraula T.A."/>
            <person name="Short K.A."/>
            <person name="Niraula N.P."/>
        </authorList>
    </citation>
    <scope>NUCLEOTIDE SEQUENCE [LARGE SCALE GENOMIC DNA]</scope>
    <source>
        <strain evidence="10 11">NRRL 2792</strain>
    </source>
</reference>
<evidence type="ECO:0000256" key="2">
    <source>
        <dbReference type="ARBA" id="ARBA00022527"/>
    </source>
</evidence>
<dbReference type="EMBL" id="CP040916">
    <property type="protein sequence ID" value="QDQ11392.1"/>
    <property type="molecule type" value="Genomic_DNA"/>
</dbReference>
<dbReference type="PANTHER" id="PTHR43289:SF6">
    <property type="entry name" value="SERINE_THREONINE-PROTEIN KINASE NEKL-3"/>
    <property type="match status" value="1"/>
</dbReference>
<protein>
    <recommendedName>
        <fullName evidence="1">non-specific serine/threonine protein kinase</fullName>
        <ecNumber evidence="1">2.7.11.1</ecNumber>
    </recommendedName>
</protein>
<dbReference type="InterPro" id="IPR011009">
    <property type="entry name" value="Kinase-like_dom_sf"/>
</dbReference>
<dbReference type="Pfam" id="PF00069">
    <property type="entry name" value="Pkinase"/>
    <property type="match status" value="1"/>
</dbReference>
<evidence type="ECO:0000256" key="3">
    <source>
        <dbReference type="ARBA" id="ARBA00022679"/>
    </source>
</evidence>
<evidence type="ECO:0000313" key="11">
    <source>
        <dbReference type="Proteomes" id="UP000316806"/>
    </source>
</evidence>
<dbReference type="EC" id="2.7.11.1" evidence="1"/>
<evidence type="ECO:0000256" key="8">
    <source>
        <dbReference type="SAM" id="Phobius"/>
    </source>
</evidence>
<keyword evidence="3" id="KW-0808">Transferase</keyword>
<keyword evidence="6" id="KW-0067">ATP-binding</keyword>
<keyword evidence="4" id="KW-0547">Nucleotide-binding</keyword>
<feature type="compositionally biased region" description="Gly residues" evidence="7">
    <location>
        <begin position="289"/>
        <end position="299"/>
    </location>
</feature>
<dbReference type="PROSITE" id="PS00108">
    <property type="entry name" value="PROTEIN_KINASE_ST"/>
    <property type="match status" value="1"/>
</dbReference>
<name>A0A516R6V5_STRST</name>
<accession>A0A516R6V5</accession>
<proteinExistence type="predicted"/>
<feature type="region of interest" description="Disordered" evidence="7">
    <location>
        <begin position="279"/>
        <end position="308"/>
    </location>
</feature>
<dbReference type="Gene3D" id="3.30.200.20">
    <property type="entry name" value="Phosphorylase Kinase, domain 1"/>
    <property type="match status" value="1"/>
</dbReference>
<dbReference type="CDD" id="cd14014">
    <property type="entry name" value="STKc_PknB_like"/>
    <property type="match status" value="1"/>
</dbReference>
<gene>
    <name evidence="10" type="ORF">FH965_13030</name>
</gene>
<keyword evidence="8" id="KW-1133">Transmembrane helix</keyword>
<evidence type="ECO:0000256" key="1">
    <source>
        <dbReference type="ARBA" id="ARBA00012513"/>
    </source>
</evidence>
<dbReference type="SMART" id="SM00220">
    <property type="entry name" value="S_TKc"/>
    <property type="match status" value="1"/>
</dbReference>
<dbReference type="GO" id="GO:0005524">
    <property type="term" value="F:ATP binding"/>
    <property type="evidence" value="ECO:0007669"/>
    <property type="project" value="UniProtKB-KW"/>
</dbReference>
<feature type="domain" description="Protein kinase" evidence="9">
    <location>
        <begin position="11"/>
        <end position="278"/>
    </location>
</feature>
<dbReference type="SUPFAM" id="SSF56112">
    <property type="entry name" value="Protein kinase-like (PK-like)"/>
    <property type="match status" value="1"/>
</dbReference>
<feature type="transmembrane region" description="Helical" evidence="8">
    <location>
        <begin position="318"/>
        <end position="335"/>
    </location>
</feature>
<evidence type="ECO:0000313" key="10">
    <source>
        <dbReference type="EMBL" id="QDQ11392.1"/>
    </source>
</evidence>
<sequence>MRRGTTVGGRYRLVRGPLHGGMGEVWIARDQRLPRQVILKRLRRRDRRGTRSDRREFDRIEAEARALARFSHPHVVTLHDVLTLPDGGWSLPRRRTASWLVMEYVSGGSLVDRPPLAPRRAARVGAQVAAALAALHAEGIVHGDVKPGNVVTTPEGLAKLADFGAAYRVGGQETITSRGALSYTPDYAAPEVVRGRPEPASDVFSLAALLHTLVTGRPPRPLTGGDVDPFVAERQAERGEVALDPGLGPLGELLPAMLDPAPKNRPAAAEAGRLLAGIAGPQEPLPRGDMGGDSEGEGVGQDSESSGRMVLPGRSRQFVIVAAVAVVTLAAAVWLPRLWPDGGDDGPDGRRTAPVLGDHRTVDPCALADPAALKRFGDARLDRHYGNFDRCDILVDTGGDEPVDVQFHLDTGGGSGLPRPHRTEGTVAVVKEAGDSDECVRTMLPATDRDAHVTVVAERGGSGGQGARDSTARLCAMADAATRVAVRRLNDGPLARRPEAAPGSLVHEDACALLDARALEAIPGVDARDPDVGFGNWDCEWASTTGDLWLELRFDQGPAPDAGDGALTRVGGRRAVVEPGAEGPRTCRVRVVHRDPGGDDAAETLNITVGGDPSKDRLRRLALRLAADAVAGIR</sequence>
<organism evidence="10 11">
    <name type="scientific">Streptomyces spectabilis</name>
    <dbReference type="NCBI Taxonomy" id="68270"/>
    <lineage>
        <taxon>Bacteria</taxon>
        <taxon>Bacillati</taxon>
        <taxon>Actinomycetota</taxon>
        <taxon>Actinomycetes</taxon>
        <taxon>Kitasatosporales</taxon>
        <taxon>Streptomycetaceae</taxon>
        <taxon>Streptomyces</taxon>
    </lineage>
</organism>